<evidence type="ECO:0000256" key="5">
    <source>
        <dbReference type="ARBA" id="ARBA00023136"/>
    </source>
</evidence>
<dbReference type="EMBL" id="JBAWSV010000003">
    <property type="protein sequence ID" value="MEI4829770.1"/>
    <property type="molecule type" value="Genomic_DNA"/>
</dbReference>
<feature type="transmembrane region" description="Helical" evidence="6">
    <location>
        <begin position="139"/>
        <end position="162"/>
    </location>
</feature>
<comment type="subcellular location">
    <subcellularLocation>
        <location evidence="1">Cell membrane</location>
        <topology evidence="1">Multi-pass membrane protein</topology>
    </subcellularLocation>
</comment>
<evidence type="ECO:0000313" key="8">
    <source>
        <dbReference type="EMBL" id="MEI4829770.1"/>
    </source>
</evidence>
<evidence type="ECO:0000256" key="3">
    <source>
        <dbReference type="ARBA" id="ARBA00022692"/>
    </source>
</evidence>
<keyword evidence="4 6" id="KW-1133">Transmembrane helix</keyword>
<feature type="transmembrane region" description="Helical" evidence="6">
    <location>
        <begin position="204"/>
        <end position="222"/>
    </location>
</feature>
<sequence>MDILGVIRFCDKCFNWFSIYSCFLFVKEPERKVKRQSAGLTELINLVKYKPFIQSAISGMLYYYAFFVVLAYSPLILHLSAIQLGLVFCGWGLALAYGSAVLAHQLEGKYEPKMLLRYSLLVFAIFLILLFFVRVMWLQIVLITLSGLASGLNNALFTSYVMDISPYERSITSGVYNFVCWMGGAIAPILSGIIGHVVSPQSPFLVGGIVALVGCVMICLPIRENERKILS</sequence>
<name>A0ABU8FUX3_9BACI</name>
<dbReference type="Pfam" id="PF07690">
    <property type="entry name" value="MFS_1"/>
    <property type="match status" value="1"/>
</dbReference>
<evidence type="ECO:0000256" key="6">
    <source>
        <dbReference type="SAM" id="Phobius"/>
    </source>
</evidence>
<dbReference type="Gene3D" id="1.20.1250.20">
    <property type="entry name" value="MFS general substrate transporter like domains"/>
    <property type="match status" value="1"/>
</dbReference>
<feature type="transmembrane region" description="Helical" evidence="6">
    <location>
        <begin position="174"/>
        <end position="198"/>
    </location>
</feature>
<evidence type="ECO:0000259" key="7">
    <source>
        <dbReference type="PROSITE" id="PS50850"/>
    </source>
</evidence>
<evidence type="ECO:0000256" key="4">
    <source>
        <dbReference type="ARBA" id="ARBA00022989"/>
    </source>
</evidence>
<dbReference type="InterPro" id="IPR011701">
    <property type="entry name" value="MFS"/>
</dbReference>
<dbReference type="RefSeq" id="WP_336482133.1">
    <property type="nucleotide sequence ID" value="NZ_JBAWSV010000003.1"/>
</dbReference>
<evidence type="ECO:0000256" key="1">
    <source>
        <dbReference type="ARBA" id="ARBA00004651"/>
    </source>
</evidence>
<dbReference type="PROSITE" id="PS50850">
    <property type="entry name" value="MFS"/>
    <property type="match status" value="1"/>
</dbReference>
<dbReference type="InterPro" id="IPR020846">
    <property type="entry name" value="MFS_dom"/>
</dbReference>
<dbReference type="InterPro" id="IPR036259">
    <property type="entry name" value="MFS_trans_sf"/>
</dbReference>
<dbReference type="SUPFAM" id="SSF103473">
    <property type="entry name" value="MFS general substrate transporter"/>
    <property type="match status" value="1"/>
</dbReference>
<accession>A0ABU8FUX3</accession>
<proteinExistence type="predicted"/>
<feature type="transmembrane region" description="Helical" evidence="6">
    <location>
        <begin position="115"/>
        <end position="133"/>
    </location>
</feature>
<keyword evidence="2" id="KW-0813">Transport</keyword>
<feature type="transmembrane region" description="Helical" evidence="6">
    <location>
        <begin position="56"/>
        <end position="75"/>
    </location>
</feature>
<dbReference type="PANTHER" id="PTHR43683:SF1">
    <property type="entry name" value="MULTIDRUG EFFLUX PROTEIN YFMO"/>
    <property type="match status" value="1"/>
</dbReference>
<keyword evidence="9" id="KW-1185">Reference proteome</keyword>
<evidence type="ECO:0000313" key="9">
    <source>
        <dbReference type="Proteomes" id="UP001367922"/>
    </source>
</evidence>
<feature type="domain" description="Major facilitator superfamily (MFS) profile" evidence="7">
    <location>
        <begin position="43"/>
        <end position="231"/>
    </location>
</feature>
<protein>
    <submittedName>
        <fullName evidence="8">MFS transporter</fullName>
    </submittedName>
</protein>
<dbReference type="InterPro" id="IPR053200">
    <property type="entry name" value="YfmO-like"/>
</dbReference>
<keyword evidence="5 6" id="KW-0472">Membrane</keyword>
<keyword evidence="3 6" id="KW-0812">Transmembrane</keyword>
<comment type="caution">
    <text evidence="8">The sequence shown here is derived from an EMBL/GenBank/DDBJ whole genome shotgun (WGS) entry which is preliminary data.</text>
</comment>
<reference evidence="8 9" key="1">
    <citation type="submission" date="2024-01" db="EMBL/GenBank/DDBJ databases">
        <title>Seven novel Bacillus-like species.</title>
        <authorList>
            <person name="Liu G."/>
        </authorList>
    </citation>
    <scope>NUCLEOTIDE SEQUENCE [LARGE SCALE GENOMIC DNA]</scope>
    <source>
        <strain evidence="8 9">FJAT-53711</strain>
    </source>
</reference>
<gene>
    <name evidence="8" type="ORF">WAX78_09935</name>
</gene>
<organism evidence="8 9">
    <name type="scientific">Bacillus yunxiaonensis</name>
    <dbReference type="NCBI Taxonomy" id="3127665"/>
    <lineage>
        <taxon>Bacteria</taxon>
        <taxon>Bacillati</taxon>
        <taxon>Bacillota</taxon>
        <taxon>Bacilli</taxon>
        <taxon>Bacillales</taxon>
        <taxon>Bacillaceae</taxon>
        <taxon>Bacillus</taxon>
    </lineage>
</organism>
<evidence type="ECO:0000256" key="2">
    <source>
        <dbReference type="ARBA" id="ARBA00022448"/>
    </source>
</evidence>
<feature type="transmembrane region" description="Helical" evidence="6">
    <location>
        <begin position="81"/>
        <end position="103"/>
    </location>
</feature>
<dbReference type="Proteomes" id="UP001367922">
    <property type="component" value="Unassembled WGS sequence"/>
</dbReference>
<dbReference type="PANTHER" id="PTHR43683">
    <property type="entry name" value="MULTIDRUG EFFLUX PROTEIN YFMO"/>
    <property type="match status" value="1"/>
</dbReference>